<organism evidence="1 2">
    <name type="scientific">Austropuccinia psidii MF-1</name>
    <dbReference type="NCBI Taxonomy" id="1389203"/>
    <lineage>
        <taxon>Eukaryota</taxon>
        <taxon>Fungi</taxon>
        <taxon>Dikarya</taxon>
        <taxon>Basidiomycota</taxon>
        <taxon>Pucciniomycotina</taxon>
        <taxon>Pucciniomycetes</taxon>
        <taxon>Pucciniales</taxon>
        <taxon>Sphaerophragmiaceae</taxon>
        <taxon>Austropuccinia</taxon>
    </lineage>
</organism>
<evidence type="ECO:0000313" key="1">
    <source>
        <dbReference type="EMBL" id="MBW0525322.1"/>
    </source>
</evidence>
<dbReference type="AlphaFoldDB" id="A0A9Q3ESR9"/>
<protein>
    <submittedName>
        <fullName evidence="1">Uncharacterized protein</fullName>
    </submittedName>
</protein>
<proteinExistence type="predicted"/>
<sequence length="91" mass="11011">MRRWRDESSMLATLHHRKMCSKFRPWLNCHACTAEQERLHPSTEKLQRIRPSVQNNKFIEMRHIGLYDAIPLSQLARWSSKNRNAFKWNHP</sequence>
<accession>A0A9Q3ESR9</accession>
<reference evidence="1" key="1">
    <citation type="submission" date="2021-03" db="EMBL/GenBank/DDBJ databases">
        <title>Draft genome sequence of rust myrtle Austropuccinia psidii MF-1, a brazilian biotype.</title>
        <authorList>
            <person name="Quecine M.C."/>
            <person name="Pachon D.M.R."/>
            <person name="Bonatelli M.L."/>
            <person name="Correr F.H."/>
            <person name="Franceschini L.M."/>
            <person name="Leite T.F."/>
            <person name="Margarido G.R.A."/>
            <person name="Almeida C.A."/>
            <person name="Ferrarezi J.A."/>
            <person name="Labate C.A."/>
        </authorList>
    </citation>
    <scope>NUCLEOTIDE SEQUENCE</scope>
    <source>
        <strain evidence="1">MF-1</strain>
    </source>
</reference>
<keyword evidence="2" id="KW-1185">Reference proteome</keyword>
<comment type="caution">
    <text evidence="1">The sequence shown here is derived from an EMBL/GenBank/DDBJ whole genome shotgun (WGS) entry which is preliminary data.</text>
</comment>
<evidence type="ECO:0000313" key="2">
    <source>
        <dbReference type="Proteomes" id="UP000765509"/>
    </source>
</evidence>
<dbReference type="EMBL" id="AVOT02031727">
    <property type="protein sequence ID" value="MBW0525322.1"/>
    <property type="molecule type" value="Genomic_DNA"/>
</dbReference>
<name>A0A9Q3ESR9_9BASI</name>
<dbReference type="Proteomes" id="UP000765509">
    <property type="component" value="Unassembled WGS sequence"/>
</dbReference>
<gene>
    <name evidence="1" type="ORF">O181_065037</name>
</gene>